<dbReference type="InterPro" id="IPR000032">
    <property type="entry name" value="HPr-like"/>
</dbReference>
<keyword evidence="11" id="KW-0808">Transferase</keyword>
<dbReference type="SUPFAM" id="SSF55594">
    <property type="entry name" value="HPr-like"/>
    <property type="match status" value="1"/>
</dbReference>
<evidence type="ECO:0000259" key="9">
    <source>
        <dbReference type="PROSITE" id="PS50112"/>
    </source>
</evidence>
<dbReference type="InterPro" id="IPR000014">
    <property type="entry name" value="PAS"/>
</dbReference>
<dbReference type="PROSITE" id="PS51350">
    <property type="entry name" value="PTS_HPR_DOM"/>
    <property type="match status" value="1"/>
</dbReference>
<dbReference type="PANTHER" id="PTHR32071">
    <property type="entry name" value="TRANSCRIPTIONAL REGULATORY PROTEIN"/>
    <property type="match status" value="1"/>
</dbReference>
<dbReference type="Gene3D" id="3.30.1340.10">
    <property type="entry name" value="HPr-like"/>
    <property type="match status" value="1"/>
</dbReference>
<evidence type="ECO:0000256" key="1">
    <source>
        <dbReference type="ARBA" id="ARBA00022741"/>
    </source>
</evidence>
<dbReference type="PROSITE" id="PS00675">
    <property type="entry name" value="SIGMA54_INTERACT_1"/>
    <property type="match status" value="1"/>
</dbReference>
<dbReference type="AlphaFoldDB" id="A0A1G9VS82"/>
<dbReference type="Pfam" id="PF00381">
    <property type="entry name" value="PTS-HPr"/>
    <property type="match status" value="1"/>
</dbReference>
<dbReference type="Gene3D" id="1.10.8.60">
    <property type="match status" value="1"/>
</dbReference>
<accession>A0A1G9VS82</accession>
<dbReference type="Proteomes" id="UP000214880">
    <property type="component" value="Unassembled WGS sequence"/>
</dbReference>
<dbReference type="Pfam" id="PF00989">
    <property type="entry name" value="PAS"/>
    <property type="match status" value="1"/>
</dbReference>
<dbReference type="GO" id="GO:0005524">
    <property type="term" value="F:ATP binding"/>
    <property type="evidence" value="ECO:0007669"/>
    <property type="project" value="UniProtKB-KW"/>
</dbReference>
<evidence type="ECO:0000256" key="4">
    <source>
        <dbReference type="ARBA" id="ARBA00023015"/>
    </source>
</evidence>
<dbReference type="STRING" id="146817.SAMN04488502_10722"/>
<evidence type="ECO:0000256" key="2">
    <source>
        <dbReference type="ARBA" id="ARBA00022797"/>
    </source>
</evidence>
<dbReference type="EMBL" id="FNHB01000007">
    <property type="protein sequence ID" value="SDM74927.1"/>
    <property type="molecule type" value="Genomic_DNA"/>
</dbReference>
<dbReference type="PROSITE" id="PS00688">
    <property type="entry name" value="SIGMA54_INTERACT_3"/>
    <property type="match status" value="1"/>
</dbReference>
<dbReference type="Pfam" id="PF18024">
    <property type="entry name" value="HTH_50"/>
    <property type="match status" value="1"/>
</dbReference>
<dbReference type="InterPro" id="IPR030828">
    <property type="entry name" value="HTH_TyrR"/>
</dbReference>
<dbReference type="InterPro" id="IPR009057">
    <property type="entry name" value="Homeodomain-like_sf"/>
</dbReference>
<keyword evidence="2" id="KW-0058">Aromatic hydrocarbons catabolism</keyword>
<keyword evidence="5" id="KW-0238">DNA-binding</keyword>
<dbReference type="PRINTS" id="PR00107">
    <property type="entry name" value="PHOSPHOCPHPR"/>
</dbReference>
<dbReference type="SUPFAM" id="SSF46689">
    <property type="entry name" value="Homeodomain-like"/>
    <property type="match status" value="1"/>
</dbReference>
<feature type="domain" description="HPr" evidence="10">
    <location>
        <begin position="10"/>
        <end position="102"/>
    </location>
</feature>
<evidence type="ECO:0000256" key="3">
    <source>
        <dbReference type="ARBA" id="ARBA00022840"/>
    </source>
</evidence>
<evidence type="ECO:0000313" key="11">
    <source>
        <dbReference type="EMBL" id="SDM74927.1"/>
    </source>
</evidence>
<dbReference type="PROSITE" id="PS00676">
    <property type="entry name" value="SIGMA54_INTERACT_2"/>
    <property type="match status" value="1"/>
</dbReference>
<protein>
    <recommendedName>
        <fullName evidence="7">HTH-type transcriptional regulatory protein TyrR</fullName>
    </recommendedName>
</protein>
<dbReference type="InterPro" id="IPR025944">
    <property type="entry name" value="Sigma_54_int_dom_CS"/>
</dbReference>
<dbReference type="InterPro" id="IPR025943">
    <property type="entry name" value="Sigma_54_int_dom_ATP-bd_2"/>
</dbReference>
<evidence type="ECO:0000259" key="10">
    <source>
        <dbReference type="PROSITE" id="PS51350"/>
    </source>
</evidence>
<dbReference type="InterPro" id="IPR025662">
    <property type="entry name" value="Sigma_54_int_dom_ATP-bd_1"/>
</dbReference>
<dbReference type="InterPro" id="IPR027417">
    <property type="entry name" value="P-loop_NTPase"/>
</dbReference>
<dbReference type="InterPro" id="IPR058031">
    <property type="entry name" value="AAA_lid_NorR"/>
</dbReference>
<dbReference type="SUPFAM" id="SSF55785">
    <property type="entry name" value="PYP-like sensor domain (PAS domain)"/>
    <property type="match status" value="2"/>
</dbReference>
<dbReference type="InterPro" id="IPR013767">
    <property type="entry name" value="PAS_fold"/>
</dbReference>
<dbReference type="CDD" id="cd00009">
    <property type="entry name" value="AAA"/>
    <property type="match status" value="1"/>
</dbReference>
<sequence>MGDKRGGVVSLQKQAVITHANGLHARVAAMIVQKAYELEHKRQVRLFFRQPGGAAVPAVALMPLVALRVKQGDVLLVEAEGLAAEQAVSEMAAFVESDFPLADAGILSQVDTLLQGNAVTAGQIFVSMANGLIVTDVHDNITVFNPAAERIMGFAASAAIGRKAQEIIPGSRLHVVAQSRQAELGCRQRIGSLSIITNRTPLIADDVVYGAMAIFEDISALEAVIGELRAVKELKERLQLVLESVQDGICVANPDGCITYVNPAYVDLTGQSREQLIGQNVRALSPDGARSRVLSSGQAVLGAIAAKPDGATLIANVSPIIVDGEITGAVSVVKNVSEVPKLMHRLNQMAAKAEYLEQELRRTQKPGPAFRNFIGRSGKAREALAIAAKAADSGATVLIRGESGTGKELVAEGIHYAGKRSAGPFIRVNCAAIPENLLESELFGHEKGAFTGAIRQKPGKFSLADGGTIFLDEIGELSKSMQAKLLRVLQQREFSRVGGEAVIKVNVRIIAATSRNLEKMTRAEEFREDLYYRLNVIPIMLPPLRERLSDIPLLADYFLAKIGSQEGRPSQSLNGEALRGLMAYSWPGNVRELENVLERMVTLSEGGVLTAEDLPVHIRTAAEVSLRHSPAPDSGLQPPFTVETGELQSWSEYEKQIITLALRKYGSYNAAGKALGLTHKTVAAKAQKYGIEKVISWKKSSALGKSINTKSN</sequence>
<dbReference type="InterPro" id="IPR003593">
    <property type="entry name" value="AAA+_ATPase"/>
</dbReference>
<evidence type="ECO:0000259" key="8">
    <source>
        <dbReference type="PROSITE" id="PS50045"/>
    </source>
</evidence>
<dbReference type="Pfam" id="PF13188">
    <property type="entry name" value="PAS_8"/>
    <property type="match status" value="1"/>
</dbReference>
<dbReference type="SUPFAM" id="SSF52540">
    <property type="entry name" value="P-loop containing nucleoside triphosphate hydrolases"/>
    <property type="match status" value="1"/>
</dbReference>
<name>A0A1G9VS82_9FIRM</name>
<reference evidence="11 12" key="1">
    <citation type="submission" date="2016-10" db="EMBL/GenBank/DDBJ databases">
        <authorList>
            <person name="de Groot N.N."/>
        </authorList>
    </citation>
    <scope>NUCLEOTIDE SEQUENCE [LARGE SCALE GENOMIC DNA]</scope>
    <source>
        <strain evidence="11 12">DSM 1736</strain>
    </source>
</reference>
<dbReference type="InterPro" id="IPR035895">
    <property type="entry name" value="HPr-like_sf"/>
</dbReference>
<organism evidence="11 12">
    <name type="scientific">Dendrosporobacter quercicolus</name>
    <dbReference type="NCBI Taxonomy" id="146817"/>
    <lineage>
        <taxon>Bacteria</taxon>
        <taxon>Bacillati</taxon>
        <taxon>Bacillota</taxon>
        <taxon>Negativicutes</taxon>
        <taxon>Selenomonadales</taxon>
        <taxon>Sporomusaceae</taxon>
        <taxon>Dendrosporobacter</taxon>
    </lineage>
</organism>
<dbReference type="InterPro" id="IPR002078">
    <property type="entry name" value="Sigma_54_int"/>
</dbReference>
<dbReference type="GO" id="GO:0006355">
    <property type="term" value="P:regulation of DNA-templated transcription"/>
    <property type="evidence" value="ECO:0007669"/>
    <property type="project" value="InterPro"/>
</dbReference>
<evidence type="ECO:0000256" key="5">
    <source>
        <dbReference type="ARBA" id="ARBA00023125"/>
    </source>
</evidence>
<evidence type="ECO:0000313" key="12">
    <source>
        <dbReference type="Proteomes" id="UP000214880"/>
    </source>
</evidence>
<dbReference type="FunFam" id="3.40.50.300:FF:000006">
    <property type="entry name" value="DNA-binding transcriptional regulator NtrC"/>
    <property type="match status" value="1"/>
</dbReference>
<keyword evidence="1" id="KW-0547">Nucleotide-binding</keyword>
<dbReference type="Pfam" id="PF00158">
    <property type="entry name" value="Sigma54_activat"/>
    <property type="match status" value="1"/>
</dbReference>
<gene>
    <name evidence="11" type="ORF">SAMN04488502_10722</name>
</gene>
<keyword evidence="3" id="KW-0067">ATP-binding</keyword>
<proteinExistence type="predicted"/>
<dbReference type="NCBIfam" id="TIGR00229">
    <property type="entry name" value="sensory_box"/>
    <property type="match status" value="2"/>
</dbReference>
<dbReference type="Gene3D" id="3.40.50.300">
    <property type="entry name" value="P-loop containing nucleotide triphosphate hydrolases"/>
    <property type="match status" value="1"/>
</dbReference>
<keyword evidence="4" id="KW-0805">Transcription regulation</keyword>
<dbReference type="GO" id="GO:0003677">
    <property type="term" value="F:DNA binding"/>
    <property type="evidence" value="ECO:0007669"/>
    <property type="project" value="UniProtKB-KW"/>
</dbReference>
<feature type="domain" description="Sigma-54 factor interaction" evidence="8">
    <location>
        <begin position="373"/>
        <end position="602"/>
    </location>
</feature>
<feature type="domain" description="PAS" evidence="9">
    <location>
        <begin position="123"/>
        <end position="162"/>
    </location>
</feature>
<keyword evidence="12" id="KW-1185">Reference proteome</keyword>
<dbReference type="PROSITE" id="PS50112">
    <property type="entry name" value="PAS"/>
    <property type="match status" value="2"/>
</dbReference>
<evidence type="ECO:0000256" key="6">
    <source>
        <dbReference type="ARBA" id="ARBA00023163"/>
    </source>
</evidence>
<dbReference type="PROSITE" id="PS50045">
    <property type="entry name" value="SIGMA54_INTERACT_4"/>
    <property type="match status" value="1"/>
</dbReference>
<dbReference type="Gene3D" id="3.30.450.20">
    <property type="entry name" value="PAS domain"/>
    <property type="match status" value="2"/>
</dbReference>
<feature type="domain" description="PAS" evidence="9">
    <location>
        <begin position="234"/>
        <end position="287"/>
    </location>
</feature>
<dbReference type="Gene3D" id="1.10.10.60">
    <property type="entry name" value="Homeodomain-like"/>
    <property type="match status" value="1"/>
</dbReference>
<dbReference type="GO" id="GO:0016740">
    <property type="term" value="F:transferase activity"/>
    <property type="evidence" value="ECO:0007669"/>
    <property type="project" value="UniProtKB-KW"/>
</dbReference>
<dbReference type="CDD" id="cd00130">
    <property type="entry name" value="PAS"/>
    <property type="match status" value="2"/>
</dbReference>
<dbReference type="InterPro" id="IPR035965">
    <property type="entry name" value="PAS-like_dom_sf"/>
</dbReference>
<keyword evidence="6" id="KW-0804">Transcription</keyword>
<dbReference type="SMART" id="SM00382">
    <property type="entry name" value="AAA"/>
    <property type="match status" value="1"/>
</dbReference>
<dbReference type="Pfam" id="PF25601">
    <property type="entry name" value="AAA_lid_14"/>
    <property type="match status" value="1"/>
</dbReference>
<dbReference type="SMART" id="SM00091">
    <property type="entry name" value="PAS"/>
    <property type="match status" value="2"/>
</dbReference>
<evidence type="ECO:0000256" key="7">
    <source>
        <dbReference type="ARBA" id="ARBA00029500"/>
    </source>
</evidence>
<dbReference type="PANTHER" id="PTHR32071:SF57">
    <property type="entry name" value="C4-DICARBOXYLATE TRANSPORT TRANSCRIPTIONAL REGULATORY PROTEIN DCTD"/>
    <property type="match status" value="1"/>
</dbReference>